<evidence type="ECO:0000256" key="1">
    <source>
        <dbReference type="ARBA" id="ARBA00004651"/>
    </source>
</evidence>
<keyword evidence="13" id="KW-1185">Reference proteome</keyword>
<dbReference type="GO" id="GO:0071939">
    <property type="term" value="P:vitamin A import into cell"/>
    <property type="evidence" value="ECO:0007669"/>
    <property type="project" value="TreeGrafter"/>
</dbReference>
<evidence type="ECO:0000256" key="3">
    <source>
        <dbReference type="ARBA" id="ARBA00022448"/>
    </source>
</evidence>
<feature type="transmembrane region" description="Helical" evidence="11">
    <location>
        <begin position="423"/>
        <end position="445"/>
    </location>
</feature>
<keyword evidence="6" id="KW-0845">Vitamin A</keyword>
<feature type="transmembrane region" description="Helical" evidence="11">
    <location>
        <begin position="71"/>
        <end position="89"/>
    </location>
</feature>
<proteinExistence type="predicted"/>
<evidence type="ECO:0000256" key="2">
    <source>
        <dbReference type="ARBA" id="ARBA00014411"/>
    </source>
</evidence>
<evidence type="ECO:0000256" key="10">
    <source>
        <dbReference type="ARBA" id="ARBA00023170"/>
    </source>
</evidence>
<feature type="transmembrane region" description="Helical" evidence="11">
    <location>
        <begin position="33"/>
        <end position="51"/>
    </location>
</feature>
<keyword evidence="3" id="KW-0813">Transport</keyword>
<dbReference type="GO" id="GO:0034632">
    <property type="term" value="F:retinol transmembrane transporter activity"/>
    <property type="evidence" value="ECO:0007669"/>
    <property type="project" value="InterPro"/>
</dbReference>
<name>A0A8D0GN34_SPHPU</name>
<evidence type="ECO:0000256" key="5">
    <source>
        <dbReference type="ARBA" id="ARBA00022692"/>
    </source>
</evidence>
<dbReference type="InterPro" id="IPR026612">
    <property type="entry name" value="STRA6-like"/>
</dbReference>
<dbReference type="Pfam" id="PF14752">
    <property type="entry name" value="RBP_receptor"/>
    <property type="match status" value="2"/>
</dbReference>
<dbReference type="Proteomes" id="UP000694392">
    <property type="component" value="Unplaced"/>
</dbReference>
<evidence type="ECO:0000256" key="6">
    <source>
        <dbReference type="ARBA" id="ARBA00022893"/>
    </source>
</evidence>
<evidence type="ECO:0000313" key="12">
    <source>
        <dbReference type="Ensembl" id="ENSSPUP00000008444.1"/>
    </source>
</evidence>
<comment type="subcellular location">
    <subcellularLocation>
        <location evidence="1">Cell membrane</location>
        <topology evidence="1">Multi-pass membrane protein</topology>
    </subcellularLocation>
</comment>
<dbReference type="GO" id="GO:0019841">
    <property type="term" value="F:retinol binding"/>
    <property type="evidence" value="ECO:0007669"/>
    <property type="project" value="UniProtKB-KW"/>
</dbReference>
<feature type="transmembrane region" description="Helical" evidence="11">
    <location>
        <begin position="125"/>
        <end position="147"/>
    </location>
</feature>
<sequence length="580" mass="65012">MLVKRKNLYQSCWHGAPGLLSPVNFLEEKGHQGLAVAVFGILFSSLCMLVLDNDPLPFIASSTQHNREYWKIMALLYYPAFYYPLIACATVRHRAGYLLGCLLSWCHCVVHIWQKADCPQSPKIYRYYSLLSYLPVIFCLMVLSLWYPALLVRSFTEWEVGAWGPKSLSLGLDEREDEGREFLGFPLVTSHPSACNPEARMIDWLTSDFGIAGFQVPLKLVLSVTMAVIAVYQVALLLLVAFIPNIQIIRAGMTKEITVLLVQFGLIPSENAGGIPGDMEKELATVKHYLWALEVCYVCSLVISCLLTFCMLMRSLVMHRMNLQSLYRGAVLDVFYHPHELRPSQQSLVCWMSFASFQTAFTCLGNSLARRNIPTAASSQPVKAGLMASPELPSKHLRARGGWVLGLTDSAVSFTLSPPYRRALYILTYLLFPINVLVGVLAGVWRMVISALYNAIHFCQLDISLLNRSVELFDPGYRTYCHYLKIEVSQSHPVMKAFCFLLLQLPSPEGQTVLKPTDVEEGIQLMQTKKVSPKVSKSKQSRARWCLAYTLLNNPSLLPLRKTVLADPTANGTQNSPAKP</sequence>
<dbReference type="GO" id="GO:0005886">
    <property type="term" value="C:plasma membrane"/>
    <property type="evidence" value="ECO:0007669"/>
    <property type="project" value="UniProtKB-SubCell"/>
</dbReference>
<dbReference type="PANTHER" id="PTHR21444">
    <property type="entry name" value="COILED-COIL DOMAIN-CONTAINING PROTEIN 180"/>
    <property type="match status" value="1"/>
</dbReference>
<keyword evidence="5 11" id="KW-0812">Transmembrane</keyword>
<keyword evidence="9 11" id="KW-0472">Membrane</keyword>
<evidence type="ECO:0000256" key="8">
    <source>
        <dbReference type="ARBA" id="ARBA00023072"/>
    </source>
</evidence>
<evidence type="ECO:0000256" key="11">
    <source>
        <dbReference type="SAM" id="Phobius"/>
    </source>
</evidence>
<dbReference type="AlphaFoldDB" id="A0A8D0GN34"/>
<protein>
    <recommendedName>
        <fullName evidence="2">Receptor for retinol uptake STRA6</fullName>
    </recommendedName>
</protein>
<evidence type="ECO:0000256" key="4">
    <source>
        <dbReference type="ARBA" id="ARBA00022475"/>
    </source>
</evidence>
<evidence type="ECO:0000256" key="7">
    <source>
        <dbReference type="ARBA" id="ARBA00022989"/>
    </source>
</evidence>
<feature type="transmembrane region" description="Helical" evidence="11">
    <location>
        <begin position="220"/>
        <end position="243"/>
    </location>
</feature>
<feature type="transmembrane region" description="Helical" evidence="11">
    <location>
        <begin position="289"/>
        <end position="312"/>
    </location>
</feature>
<keyword evidence="8" id="KW-0683">Retinol-binding</keyword>
<dbReference type="PANTHER" id="PTHR21444:SF16">
    <property type="entry name" value="RECEPTOR FOR RETINOL UPTAKE STRA6"/>
    <property type="match status" value="1"/>
</dbReference>
<keyword evidence="7 11" id="KW-1133">Transmembrane helix</keyword>
<accession>A0A8D0GN34</accession>
<keyword evidence="4" id="KW-1003">Cell membrane</keyword>
<dbReference type="GeneTree" id="ENSGT00940000153246"/>
<reference evidence="12" key="2">
    <citation type="submission" date="2025-09" db="UniProtKB">
        <authorList>
            <consortium name="Ensembl"/>
        </authorList>
    </citation>
    <scope>IDENTIFICATION</scope>
</reference>
<gene>
    <name evidence="12" type="primary">STRA6</name>
</gene>
<dbReference type="GO" id="GO:0038023">
    <property type="term" value="F:signaling receptor activity"/>
    <property type="evidence" value="ECO:0007669"/>
    <property type="project" value="InterPro"/>
</dbReference>
<dbReference type="Ensembl" id="ENSSPUT00000009006.1">
    <property type="protein sequence ID" value="ENSSPUP00000008444.1"/>
    <property type="gene ID" value="ENSSPUG00000006473.1"/>
</dbReference>
<evidence type="ECO:0000313" key="13">
    <source>
        <dbReference type="Proteomes" id="UP000694392"/>
    </source>
</evidence>
<organism evidence="12 13">
    <name type="scientific">Sphenodon punctatus</name>
    <name type="common">Tuatara</name>
    <name type="synonym">Hatteria punctata</name>
    <dbReference type="NCBI Taxonomy" id="8508"/>
    <lineage>
        <taxon>Eukaryota</taxon>
        <taxon>Metazoa</taxon>
        <taxon>Chordata</taxon>
        <taxon>Craniata</taxon>
        <taxon>Vertebrata</taxon>
        <taxon>Euteleostomi</taxon>
        <taxon>Lepidosauria</taxon>
        <taxon>Sphenodontia</taxon>
        <taxon>Sphenodontidae</taxon>
        <taxon>Sphenodon</taxon>
    </lineage>
</organism>
<dbReference type="GO" id="GO:0016918">
    <property type="term" value="F:retinal binding"/>
    <property type="evidence" value="ECO:0007669"/>
    <property type="project" value="UniProtKB-KW"/>
</dbReference>
<reference evidence="12" key="1">
    <citation type="submission" date="2025-08" db="UniProtKB">
        <authorList>
            <consortium name="Ensembl"/>
        </authorList>
    </citation>
    <scope>IDENTIFICATION</scope>
</reference>
<evidence type="ECO:0000256" key="9">
    <source>
        <dbReference type="ARBA" id="ARBA00023136"/>
    </source>
</evidence>
<keyword evidence="10" id="KW-0675">Receptor</keyword>